<evidence type="ECO:0000256" key="1">
    <source>
        <dbReference type="SAM" id="Coils"/>
    </source>
</evidence>
<dbReference type="RefSeq" id="WP_385943016.1">
    <property type="nucleotide sequence ID" value="NZ_JBHSOZ010000010.1"/>
</dbReference>
<keyword evidence="2" id="KW-0645">Protease</keyword>
<dbReference type="GO" id="GO:0006508">
    <property type="term" value="P:proteolysis"/>
    <property type="evidence" value="ECO:0007669"/>
    <property type="project" value="UniProtKB-KW"/>
</dbReference>
<dbReference type="EMBL" id="JBHSOZ010000010">
    <property type="protein sequence ID" value="MFC5714364.1"/>
    <property type="molecule type" value="Genomic_DNA"/>
</dbReference>
<evidence type="ECO:0000313" key="3">
    <source>
        <dbReference type="Proteomes" id="UP001596142"/>
    </source>
</evidence>
<keyword evidence="2" id="KW-0378">Hydrolase</keyword>
<gene>
    <name evidence="2" type="ORF">ACFPU1_16560</name>
</gene>
<keyword evidence="3" id="KW-1185">Reference proteome</keyword>
<sequence length="56" mass="6617">MNKAENIKREIALVQGKLTRLENALAEIQASCFHQYTDYQYYKRCAHCGKVEVLYY</sequence>
<accession>A0ABW0YWF1</accession>
<comment type="caution">
    <text evidence="2">The sequence shown here is derived from an EMBL/GenBank/DDBJ whole genome shotgun (WGS) entry which is preliminary data.</text>
</comment>
<evidence type="ECO:0000313" key="2">
    <source>
        <dbReference type="EMBL" id="MFC5714364.1"/>
    </source>
</evidence>
<proteinExistence type="predicted"/>
<keyword evidence="1" id="KW-0175">Coiled coil</keyword>
<protein>
    <submittedName>
        <fullName evidence="2">Serine protease</fullName>
    </submittedName>
</protein>
<organism evidence="2 3">
    <name type="scientific">Thalassorhabdus alkalitolerans</name>
    <dbReference type="NCBI Taxonomy" id="2282697"/>
    <lineage>
        <taxon>Bacteria</taxon>
        <taxon>Bacillati</taxon>
        <taxon>Bacillota</taxon>
        <taxon>Bacilli</taxon>
        <taxon>Bacillales</taxon>
        <taxon>Bacillaceae</taxon>
        <taxon>Thalassorhabdus</taxon>
    </lineage>
</organism>
<dbReference type="Proteomes" id="UP001596142">
    <property type="component" value="Unassembled WGS sequence"/>
</dbReference>
<feature type="coiled-coil region" evidence="1">
    <location>
        <begin position="4"/>
        <end position="31"/>
    </location>
</feature>
<name>A0ABW0YWF1_9BACI</name>
<reference evidence="3" key="1">
    <citation type="journal article" date="2019" name="Int. J. Syst. Evol. Microbiol.">
        <title>The Global Catalogue of Microorganisms (GCM) 10K type strain sequencing project: providing services to taxonomists for standard genome sequencing and annotation.</title>
        <authorList>
            <consortium name="The Broad Institute Genomics Platform"/>
            <consortium name="The Broad Institute Genome Sequencing Center for Infectious Disease"/>
            <person name="Wu L."/>
            <person name="Ma J."/>
        </authorList>
    </citation>
    <scope>NUCLEOTIDE SEQUENCE [LARGE SCALE GENOMIC DNA]</scope>
    <source>
        <strain evidence="3">CECT 7184</strain>
    </source>
</reference>
<dbReference type="GO" id="GO:0008233">
    <property type="term" value="F:peptidase activity"/>
    <property type="evidence" value="ECO:0007669"/>
    <property type="project" value="UniProtKB-KW"/>
</dbReference>